<protein>
    <submittedName>
        <fullName evidence="1">Uncharacterized protein</fullName>
    </submittedName>
</protein>
<reference evidence="1" key="1">
    <citation type="submission" date="2018-05" db="EMBL/GenBank/DDBJ databases">
        <authorList>
            <person name="Lanie J.A."/>
            <person name="Ng W.-L."/>
            <person name="Kazmierczak K.M."/>
            <person name="Andrzejewski T.M."/>
            <person name="Davidsen T.M."/>
            <person name="Wayne K.J."/>
            <person name="Tettelin H."/>
            <person name="Glass J.I."/>
            <person name="Rusch D."/>
            <person name="Podicherti R."/>
            <person name="Tsui H.-C.T."/>
            <person name="Winkler M.E."/>
        </authorList>
    </citation>
    <scope>NUCLEOTIDE SEQUENCE</scope>
</reference>
<accession>A0A382Y4A2</accession>
<organism evidence="1">
    <name type="scientific">marine metagenome</name>
    <dbReference type="NCBI Taxonomy" id="408172"/>
    <lineage>
        <taxon>unclassified sequences</taxon>
        <taxon>metagenomes</taxon>
        <taxon>ecological metagenomes</taxon>
    </lineage>
</organism>
<evidence type="ECO:0000313" key="1">
    <source>
        <dbReference type="EMBL" id="SVD77675.1"/>
    </source>
</evidence>
<name>A0A382Y4A2_9ZZZZ</name>
<proteinExistence type="predicted"/>
<dbReference type="AlphaFoldDB" id="A0A382Y4A2"/>
<feature type="non-terminal residue" evidence="1">
    <location>
        <position position="1"/>
    </location>
</feature>
<sequence length="171" mass="18498">VGIFNCEKWNTDSTACTALGACVGSRKYDTSKCGGGICDLPAMGDGSDGKPETKGYLKPGEYPVFLIFDHSARIYYNTLTEGDVRIQSNICRNGYPYCYAWKNQAFPFSSKLIGNEIYMDCMGKLGGENMLDACGICGGSGPQYHCEASGISYCTEAKYQLECVSVDPTGE</sequence>
<gene>
    <name evidence="1" type="ORF">METZ01_LOCUS430529</name>
</gene>
<dbReference type="EMBL" id="UINC01172550">
    <property type="protein sequence ID" value="SVD77675.1"/>
    <property type="molecule type" value="Genomic_DNA"/>
</dbReference>